<name>A0A344TLK7_9BACT</name>
<keyword evidence="1" id="KW-0812">Transmembrane</keyword>
<keyword evidence="1" id="KW-1133">Transmembrane helix</keyword>
<dbReference type="AlphaFoldDB" id="A0A344TLK7"/>
<dbReference type="EMBL" id="CP030850">
    <property type="protein sequence ID" value="AXE19528.1"/>
    <property type="molecule type" value="Genomic_DNA"/>
</dbReference>
<gene>
    <name evidence="3" type="ORF">DR864_18180</name>
</gene>
<evidence type="ECO:0000259" key="2">
    <source>
        <dbReference type="Pfam" id="PF04024"/>
    </source>
</evidence>
<dbReference type="Pfam" id="PF04024">
    <property type="entry name" value="PspC"/>
    <property type="match status" value="1"/>
</dbReference>
<accession>A0A344TLK7</accession>
<reference evidence="3 4" key="1">
    <citation type="submission" date="2018-07" db="EMBL/GenBank/DDBJ databases">
        <title>Genome sequencing of Runella.</title>
        <authorList>
            <person name="Baek M.-G."/>
            <person name="Yi H."/>
        </authorList>
    </citation>
    <scope>NUCLEOTIDE SEQUENCE [LARGE SCALE GENOMIC DNA]</scope>
    <source>
        <strain evidence="3 4">HYN0085</strain>
    </source>
</reference>
<dbReference type="InterPro" id="IPR007168">
    <property type="entry name" value="Phageshock_PspC_N"/>
</dbReference>
<evidence type="ECO:0000256" key="1">
    <source>
        <dbReference type="SAM" id="Phobius"/>
    </source>
</evidence>
<evidence type="ECO:0000313" key="3">
    <source>
        <dbReference type="EMBL" id="AXE19528.1"/>
    </source>
</evidence>
<keyword evidence="4" id="KW-1185">Reference proteome</keyword>
<protein>
    <submittedName>
        <fullName evidence="3">PspC family transcriptional regulator</fullName>
    </submittedName>
</protein>
<dbReference type="OrthoDB" id="674853at2"/>
<organism evidence="3 4">
    <name type="scientific">Runella rosea</name>
    <dbReference type="NCBI Taxonomy" id="2259595"/>
    <lineage>
        <taxon>Bacteria</taxon>
        <taxon>Pseudomonadati</taxon>
        <taxon>Bacteroidota</taxon>
        <taxon>Cytophagia</taxon>
        <taxon>Cytophagales</taxon>
        <taxon>Spirosomataceae</taxon>
        <taxon>Runella</taxon>
    </lineage>
</organism>
<feature type="domain" description="Phage shock protein PspC N-terminal" evidence="2">
    <location>
        <begin position="12"/>
        <end position="56"/>
    </location>
</feature>
<keyword evidence="1" id="KW-0472">Membrane</keyword>
<evidence type="ECO:0000313" key="4">
    <source>
        <dbReference type="Proteomes" id="UP000251993"/>
    </source>
</evidence>
<dbReference type="KEGG" id="run:DR864_18180"/>
<sequence>MNRFRYFVENHVFGVCTRLGEILNISASSIRLYFIYASFLTFGSPIIVYLVMAFWMEIGKHLRRHNNPTIWEL</sequence>
<dbReference type="RefSeq" id="WP_114068299.1">
    <property type="nucleotide sequence ID" value="NZ_CP030850.1"/>
</dbReference>
<proteinExistence type="predicted"/>
<dbReference type="Proteomes" id="UP000251993">
    <property type="component" value="Chromosome"/>
</dbReference>
<feature type="transmembrane region" description="Helical" evidence="1">
    <location>
        <begin position="33"/>
        <end position="55"/>
    </location>
</feature>